<keyword evidence="3" id="KW-1185">Reference proteome</keyword>
<dbReference type="InterPro" id="IPR007278">
    <property type="entry name" value="DUF397"/>
</dbReference>
<accession>A0ABY4PJU3</accession>
<reference evidence="2 3" key="1">
    <citation type="submission" date="2022-05" db="EMBL/GenBank/DDBJ databases">
        <authorList>
            <person name="Zhou X."/>
            <person name="Li K."/>
            <person name="Man Y."/>
        </authorList>
    </citation>
    <scope>NUCLEOTIDE SEQUENCE [LARGE SCALE GENOMIC DNA]</scope>
    <source>
        <strain evidence="2 3">MS405</strain>
    </source>
</reference>
<dbReference type="EMBL" id="CP097289">
    <property type="protein sequence ID" value="UQT53617.1"/>
    <property type="molecule type" value="Genomic_DNA"/>
</dbReference>
<feature type="domain" description="DUF397" evidence="1">
    <location>
        <begin position="7"/>
        <end position="57"/>
    </location>
</feature>
<protein>
    <submittedName>
        <fullName evidence="2">DUF397 domain-containing protein</fullName>
    </submittedName>
</protein>
<dbReference type="RefSeq" id="WP_249585115.1">
    <property type="nucleotide sequence ID" value="NZ_BAAAQL010000039.1"/>
</dbReference>
<sequence>MSESTGLEWFKSSYNGSDDGNYREMAPKPTTSHIRDSKALGRGRLTVTPTTWSAFLSPPRIATPEGS</sequence>
<evidence type="ECO:0000313" key="2">
    <source>
        <dbReference type="EMBL" id="UQT53617.1"/>
    </source>
</evidence>
<dbReference type="Pfam" id="PF04149">
    <property type="entry name" value="DUF397"/>
    <property type="match status" value="1"/>
</dbReference>
<gene>
    <name evidence="2" type="ORF">M4V62_00150</name>
</gene>
<dbReference type="Proteomes" id="UP000829992">
    <property type="component" value="Chromosome"/>
</dbReference>
<name>A0ABY4PJU3_9ACTN</name>
<organism evidence="2 3">
    <name type="scientific">Streptomyces durmitorensis</name>
    <dbReference type="NCBI Taxonomy" id="319947"/>
    <lineage>
        <taxon>Bacteria</taxon>
        <taxon>Bacillati</taxon>
        <taxon>Actinomycetota</taxon>
        <taxon>Actinomycetes</taxon>
        <taxon>Kitasatosporales</taxon>
        <taxon>Streptomycetaceae</taxon>
        <taxon>Streptomyces</taxon>
    </lineage>
</organism>
<proteinExistence type="predicted"/>
<evidence type="ECO:0000259" key="1">
    <source>
        <dbReference type="Pfam" id="PF04149"/>
    </source>
</evidence>
<evidence type="ECO:0000313" key="3">
    <source>
        <dbReference type="Proteomes" id="UP000829992"/>
    </source>
</evidence>